<dbReference type="Pfam" id="PF13432">
    <property type="entry name" value="TPR_16"/>
    <property type="match status" value="1"/>
</dbReference>
<dbReference type="InterPro" id="IPR014162">
    <property type="entry name" value="CpoB_C"/>
</dbReference>
<dbReference type="AlphaFoldDB" id="S7T1F2"/>
<proteinExistence type="inferred from homology"/>
<keyword evidence="4" id="KW-1185">Reference proteome</keyword>
<comment type="caution">
    <text evidence="3">The sequence shown here is derived from an EMBL/GenBank/DDBJ whole genome shotgun (WGS) entry which is preliminary data.</text>
</comment>
<dbReference type="InterPro" id="IPR011990">
    <property type="entry name" value="TPR-like_helical_dom_sf"/>
</dbReference>
<name>S7T1F2_9BACT</name>
<reference evidence="3 4" key="1">
    <citation type="journal article" date="2013" name="Genome Announc.">
        <title>Draft genome sequences for three mercury-methylating, sulfate-reducing bacteria.</title>
        <authorList>
            <person name="Brown S.D."/>
            <person name="Hurt R.A.Jr."/>
            <person name="Gilmour C.C."/>
            <person name="Elias D.A."/>
        </authorList>
    </citation>
    <scope>NUCLEOTIDE SEQUENCE [LARGE SCALE GENOMIC DNA]</scope>
    <source>
        <strain evidence="3 4">DSM 16529</strain>
    </source>
</reference>
<dbReference type="NCBIfam" id="TIGR02795">
    <property type="entry name" value="tol_pal_ybgF"/>
    <property type="match status" value="1"/>
</dbReference>
<dbReference type="PATRIC" id="fig|1121439.3.peg.2894"/>
<dbReference type="Gene3D" id="1.20.58.130">
    <property type="match status" value="1"/>
</dbReference>
<evidence type="ECO:0000256" key="2">
    <source>
        <dbReference type="SAM" id="MobiDB-lite"/>
    </source>
</evidence>
<dbReference type="InterPro" id="IPR034706">
    <property type="entry name" value="CpoB"/>
</dbReference>
<dbReference type="PROSITE" id="PS50005">
    <property type="entry name" value="TPR"/>
    <property type="match status" value="1"/>
</dbReference>
<dbReference type="SUPFAM" id="SSF48452">
    <property type="entry name" value="TPR-like"/>
    <property type="match status" value="1"/>
</dbReference>
<keyword evidence="1" id="KW-0802">TPR repeat</keyword>
<accession>S7T1F2</accession>
<protein>
    <submittedName>
        <fullName evidence="3">Tol-pal system protein YbgF</fullName>
    </submittedName>
</protein>
<dbReference type="eggNOG" id="COG1729">
    <property type="taxonomic scope" value="Bacteria"/>
</dbReference>
<evidence type="ECO:0000256" key="1">
    <source>
        <dbReference type="PROSITE-ProRule" id="PRU00339"/>
    </source>
</evidence>
<sequence length="281" mass="31045">MTTCTRGPIGLGLCILLLAAPGCVVSKSEVQTLQSQVYMQGRRIDEMRDKLDEMDSQLAALSEVRTSQANMHAEIEELKSRLSAIQGDVQTITHHGGPRDTQAAITQLREEVDAIRLALSTQLALDIEGLDAASTPKTASDGAAVDEPQKPLDTSPEAQAKTLYDKALDQFKSREYARAQSLWAEFVTAYPKHSLVANALFWQGEAFYQMQDYSRAVLAYEEVIAKHPKSSKYPSALLKQGMSFYRLGNQKAGKLVLDDLIKQFPNSAEARRAKGIIEENR</sequence>
<evidence type="ECO:0000313" key="4">
    <source>
        <dbReference type="Proteomes" id="UP000014975"/>
    </source>
</evidence>
<organism evidence="3 4">
    <name type="scientific">Alkalidesulfovibrio alkalitolerans DSM 16529</name>
    <dbReference type="NCBI Taxonomy" id="1121439"/>
    <lineage>
        <taxon>Bacteria</taxon>
        <taxon>Pseudomonadati</taxon>
        <taxon>Thermodesulfobacteriota</taxon>
        <taxon>Desulfovibrionia</taxon>
        <taxon>Desulfovibrionales</taxon>
        <taxon>Desulfovibrionaceae</taxon>
        <taxon>Alkalidesulfovibrio</taxon>
    </lineage>
</organism>
<dbReference type="Pfam" id="PF13174">
    <property type="entry name" value="TPR_6"/>
    <property type="match status" value="1"/>
</dbReference>
<dbReference type="Gene3D" id="1.25.40.10">
    <property type="entry name" value="Tetratricopeptide repeat domain"/>
    <property type="match status" value="1"/>
</dbReference>
<dbReference type="RefSeq" id="WP_020888202.1">
    <property type="nucleotide sequence ID" value="NZ_ATHI01000032.1"/>
</dbReference>
<dbReference type="OrthoDB" id="13540at2"/>
<evidence type="ECO:0000313" key="3">
    <source>
        <dbReference type="EMBL" id="EPR30366.1"/>
    </source>
</evidence>
<dbReference type="GO" id="GO:0051301">
    <property type="term" value="P:cell division"/>
    <property type="evidence" value="ECO:0007669"/>
    <property type="project" value="InterPro"/>
</dbReference>
<gene>
    <name evidence="3" type="ORF">dsat_1506</name>
</gene>
<dbReference type="EMBL" id="ATHI01000032">
    <property type="protein sequence ID" value="EPR30366.1"/>
    <property type="molecule type" value="Genomic_DNA"/>
</dbReference>
<dbReference type="HAMAP" id="MF_02066">
    <property type="entry name" value="CpoB"/>
    <property type="match status" value="1"/>
</dbReference>
<dbReference type="InterPro" id="IPR019734">
    <property type="entry name" value="TPR_rpt"/>
</dbReference>
<dbReference type="Proteomes" id="UP000014975">
    <property type="component" value="Unassembled WGS sequence"/>
</dbReference>
<dbReference type="STRING" id="1121439.dsat_1506"/>
<feature type="repeat" description="TPR" evidence="1">
    <location>
        <begin position="197"/>
        <end position="230"/>
    </location>
</feature>
<feature type="region of interest" description="Disordered" evidence="2">
    <location>
        <begin position="135"/>
        <end position="157"/>
    </location>
</feature>